<proteinExistence type="predicted"/>
<keyword evidence="1" id="KW-0472">Membrane</keyword>
<keyword evidence="3" id="KW-1185">Reference proteome</keyword>
<accession>A0A852VQG6</accession>
<evidence type="ECO:0008006" key="4">
    <source>
        <dbReference type="Google" id="ProtNLM"/>
    </source>
</evidence>
<dbReference type="Proteomes" id="UP000554054">
    <property type="component" value="Unassembled WGS sequence"/>
</dbReference>
<keyword evidence="1" id="KW-0812">Transmembrane</keyword>
<dbReference type="AlphaFoldDB" id="A0A852VQG6"/>
<feature type="transmembrane region" description="Helical" evidence="1">
    <location>
        <begin position="9"/>
        <end position="28"/>
    </location>
</feature>
<evidence type="ECO:0000256" key="1">
    <source>
        <dbReference type="SAM" id="Phobius"/>
    </source>
</evidence>
<organism evidence="2 3">
    <name type="scientific">Janibacter cremeus</name>
    <dbReference type="NCBI Taxonomy" id="1285192"/>
    <lineage>
        <taxon>Bacteria</taxon>
        <taxon>Bacillati</taxon>
        <taxon>Actinomycetota</taxon>
        <taxon>Actinomycetes</taxon>
        <taxon>Micrococcales</taxon>
        <taxon>Intrasporangiaceae</taxon>
        <taxon>Janibacter</taxon>
    </lineage>
</organism>
<evidence type="ECO:0000313" key="2">
    <source>
        <dbReference type="EMBL" id="NYF98159.1"/>
    </source>
</evidence>
<sequence length="62" mass="7271">MMDRTRTRWWLAVPLVVILMSFVLPYTVFTDLDVWYASFLFWTVATAVVIGVNAIISSRWED</sequence>
<evidence type="ECO:0000313" key="3">
    <source>
        <dbReference type="Proteomes" id="UP000554054"/>
    </source>
</evidence>
<gene>
    <name evidence="2" type="ORF">BJY20_001551</name>
</gene>
<comment type="caution">
    <text evidence="2">The sequence shown here is derived from an EMBL/GenBank/DDBJ whole genome shotgun (WGS) entry which is preliminary data.</text>
</comment>
<dbReference type="EMBL" id="JACCAE010000001">
    <property type="protein sequence ID" value="NYF98159.1"/>
    <property type="molecule type" value="Genomic_DNA"/>
</dbReference>
<feature type="transmembrane region" description="Helical" evidence="1">
    <location>
        <begin position="34"/>
        <end position="56"/>
    </location>
</feature>
<name>A0A852VQG6_9MICO</name>
<keyword evidence="1" id="KW-1133">Transmembrane helix</keyword>
<protein>
    <recommendedName>
        <fullName evidence="4">DUF3311 domain-containing protein</fullName>
    </recommendedName>
</protein>
<reference evidence="2 3" key="1">
    <citation type="submission" date="2020-07" db="EMBL/GenBank/DDBJ databases">
        <title>Sequencing the genomes of 1000 actinobacteria strains.</title>
        <authorList>
            <person name="Klenk H.-P."/>
        </authorList>
    </citation>
    <scope>NUCLEOTIDE SEQUENCE [LARGE SCALE GENOMIC DNA]</scope>
    <source>
        <strain evidence="2 3">DSM 26154</strain>
    </source>
</reference>